<dbReference type="EMBL" id="RBNJ01008706">
    <property type="protein sequence ID" value="RUS27299.1"/>
    <property type="molecule type" value="Genomic_DNA"/>
</dbReference>
<dbReference type="AlphaFoldDB" id="A0A433QC29"/>
<dbReference type="InterPro" id="IPR000322">
    <property type="entry name" value="Glyco_hydro_31_TIM"/>
</dbReference>
<accession>A0A433QC29</accession>
<keyword evidence="1" id="KW-0378">Hydrolase</keyword>
<dbReference type="Proteomes" id="UP000274822">
    <property type="component" value="Unassembled WGS sequence"/>
</dbReference>
<dbReference type="GO" id="GO:0005975">
    <property type="term" value="P:carbohydrate metabolic process"/>
    <property type="evidence" value="ECO:0007669"/>
    <property type="project" value="InterPro"/>
</dbReference>
<dbReference type="GO" id="GO:0004553">
    <property type="term" value="F:hydrolase activity, hydrolyzing O-glycosyl compounds"/>
    <property type="evidence" value="ECO:0007669"/>
    <property type="project" value="InterPro"/>
</dbReference>
<comment type="similarity">
    <text evidence="1">Belongs to the glycosyl hydrolase 31 family.</text>
</comment>
<keyword evidence="1" id="KW-0326">Glycosidase</keyword>
<protein>
    <recommendedName>
        <fullName evidence="2">Glycoside hydrolase family 31 TIM barrel domain-containing protein</fullName>
    </recommendedName>
</protein>
<gene>
    <name evidence="3" type="ORF">BC938DRAFT_483464</name>
</gene>
<keyword evidence="4" id="KW-1185">Reference proteome</keyword>
<sequence>MTTAKILWALAPFPSTPFTTAKSLNTIPATYTVIWREGGYGSLVASKPNVRPFILSHSTAASSGRFVNHWLGDNKATIIDCYSYIHINSHALFFLIASSTYLLFHHWNPSRRFRHLRLRWMEPPLRRCATAGSKARIRPLATGDIDSYFYLWESVTESQDCSYYPKICIRILHTELTCIFCPANSSEQPSCASCGLSSRPTRAPMTLTSSPCSARVCLSAEGSTNVTAYFPAGVWYNW</sequence>
<evidence type="ECO:0000259" key="2">
    <source>
        <dbReference type="Pfam" id="PF01055"/>
    </source>
</evidence>
<dbReference type="Pfam" id="PF01055">
    <property type="entry name" value="Glyco_hydro_31_2nd"/>
    <property type="match status" value="1"/>
</dbReference>
<feature type="domain" description="Glycoside hydrolase family 31 TIM barrel" evidence="2">
    <location>
        <begin position="29"/>
        <end position="81"/>
    </location>
</feature>
<evidence type="ECO:0000313" key="4">
    <source>
        <dbReference type="Proteomes" id="UP000274822"/>
    </source>
</evidence>
<organism evidence="3 4">
    <name type="scientific">Jimgerdemannia flammicorona</name>
    <dbReference type="NCBI Taxonomy" id="994334"/>
    <lineage>
        <taxon>Eukaryota</taxon>
        <taxon>Fungi</taxon>
        <taxon>Fungi incertae sedis</taxon>
        <taxon>Mucoromycota</taxon>
        <taxon>Mucoromycotina</taxon>
        <taxon>Endogonomycetes</taxon>
        <taxon>Endogonales</taxon>
        <taxon>Endogonaceae</taxon>
        <taxon>Jimgerdemannia</taxon>
    </lineage>
</organism>
<evidence type="ECO:0000313" key="3">
    <source>
        <dbReference type="EMBL" id="RUS27299.1"/>
    </source>
</evidence>
<evidence type="ECO:0000256" key="1">
    <source>
        <dbReference type="RuleBase" id="RU361185"/>
    </source>
</evidence>
<dbReference type="Gene3D" id="3.20.20.80">
    <property type="entry name" value="Glycosidases"/>
    <property type="match status" value="1"/>
</dbReference>
<name>A0A433QC29_9FUNG</name>
<reference evidence="3 4" key="1">
    <citation type="journal article" date="2018" name="New Phytol.">
        <title>Phylogenomics of Endogonaceae and evolution of mycorrhizas within Mucoromycota.</title>
        <authorList>
            <person name="Chang Y."/>
            <person name="Desiro A."/>
            <person name="Na H."/>
            <person name="Sandor L."/>
            <person name="Lipzen A."/>
            <person name="Clum A."/>
            <person name="Barry K."/>
            <person name="Grigoriev I.V."/>
            <person name="Martin F.M."/>
            <person name="Stajich J.E."/>
            <person name="Smith M.E."/>
            <person name="Bonito G."/>
            <person name="Spatafora J.W."/>
        </authorList>
    </citation>
    <scope>NUCLEOTIDE SEQUENCE [LARGE SCALE GENOMIC DNA]</scope>
    <source>
        <strain evidence="3 4">AD002</strain>
    </source>
</reference>
<comment type="caution">
    <text evidence="3">The sequence shown here is derived from an EMBL/GenBank/DDBJ whole genome shotgun (WGS) entry which is preliminary data.</text>
</comment>
<proteinExistence type="inferred from homology"/>